<protein>
    <submittedName>
        <fullName evidence="2">Uncharacterized protein</fullName>
    </submittedName>
</protein>
<proteinExistence type="predicted"/>
<gene>
    <name evidence="2" type="ORF">ODALV1_LOCUS18658</name>
</gene>
<feature type="coiled-coil region" evidence="1">
    <location>
        <begin position="24"/>
        <end position="51"/>
    </location>
</feature>
<evidence type="ECO:0000256" key="1">
    <source>
        <dbReference type="SAM" id="Coils"/>
    </source>
</evidence>
<keyword evidence="3" id="KW-1185">Reference proteome</keyword>
<feature type="coiled-coil region" evidence="1">
    <location>
        <begin position="173"/>
        <end position="203"/>
    </location>
</feature>
<comment type="caution">
    <text evidence="2">The sequence shown here is derived from an EMBL/GenBank/DDBJ whole genome shotgun (WGS) entry which is preliminary data.</text>
</comment>
<organism evidence="2 3">
    <name type="scientific">Orchesella dallaii</name>
    <dbReference type="NCBI Taxonomy" id="48710"/>
    <lineage>
        <taxon>Eukaryota</taxon>
        <taxon>Metazoa</taxon>
        <taxon>Ecdysozoa</taxon>
        <taxon>Arthropoda</taxon>
        <taxon>Hexapoda</taxon>
        <taxon>Collembola</taxon>
        <taxon>Entomobryomorpha</taxon>
        <taxon>Entomobryoidea</taxon>
        <taxon>Orchesellidae</taxon>
        <taxon>Orchesellinae</taxon>
        <taxon>Orchesella</taxon>
    </lineage>
</organism>
<keyword evidence="1" id="KW-0175">Coiled coil</keyword>
<accession>A0ABP1R4S4</accession>
<feature type="coiled-coil region" evidence="1">
    <location>
        <begin position="80"/>
        <end position="147"/>
    </location>
</feature>
<name>A0ABP1R4S4_9HEXA</name>
<evidence type="ECO:0000313" key="2">
    <source>
        <dbReference type="EMBL" id="CAL8119661.1"/>
    </source>
</evidence>
<sequence>MLREKNAEINEILSKHDRIVCKLVEDLQNERTEREKDNQKLSDKIQQLTEAWILAELESADANGKLVKERKSFEKGNKTCNDLEKTVTEFKSEIEKMKKKTDSDTQEISRLRKQVRVHEKTIAEMKVNEEKIKKKATTKKNLRLEQERKEWKLSEVALRGELYAAKHSKSTAVKADKRLRDELKSTKKELEIAKKEIRILKSNPSQICTRRSVNRVASSTLTSFGGTGNAPNQLVSQVNIEPGIWERQVQGNVKVNTSVGSGSGDFEMDEDDDCQIVEEVINYRFLVPDNLKCYV</sequence>
<dbReference type="EMBL" id="CAXLJM020000061">
    <property type="protein sequence ID" value="CAL8119661.1"/>
    <property type="molecule type" value="Genomic_DNA"/>
</dbReference>
<evidence type="ECO:0000313" key="3">
    <source>
        <dbReference type="Proteomes" id="UP001642540"/>
    </source>
</evidence>
<dbReference type="Proteomes" id="UP001642540">
    <property type="component" value="Unassembled WGS sequence"/>
</dbReference>
<reference evidence="2 3" key="1">
    <citation type="submission" date="2024-08" db="EMBL/GenBank/DDBJ databases">
        <authorList>
            <person name="Cucini C."/>
            <person name="Frati F."/>
        </authorList>
    </citation>
    <scope>NUCLEOTIDE SEQUENCE [LARGE SCALE GENOMIC DNA]</scope>
</reference>